<accession>A0ABR7HPQ4</accession>
<keyword evidence="2" id="KW-0472">Membrane</keyword>
<dbReference type="Pfam" id="PF10112">
    <property type="entry name" value="Halogen_Hydrol"/>
    <property type="match status" value="1"/>
</dbReference>
<feature type="transmembrane region" description="Helical" evidence="2">
    <location>
        <begin position="156"/>
        <end position="175"/>
    </location>
</feature>
<feature type="transmembrane region" description="Helical" evidence="2">
    <location>
        <begin position="117"/>
        <end position="136"/>
    </location>
</feature>
<feature type="transmembrane region" description="Helical" evidence="2">
    <location>
        <begin position="14"/>
        <end position="36"/>
    </location>
</feature>
<dbReference type="InterPro" id="IPR018770">
    <property type="entry name" value="ChloroindolylP_hydrolase"/>
</dbReference>
<organism evidence="3 4">
    <name type="scientific">Pseudoflavonifractor hominis</name>
    <dbReference type="NCBI Taxonomy" id="2763059"/>
    <lineage>
        <taxon>Bacteria</taxon>
        <taxon>Bacillati</taxon>
        <taxon>Bacillota</taxon>
        <taxon>Clostridia</taxon>
        <taxon>Eubacteriales</taxon>
        <taxon>Oscillospiraceae</taxon>
        <taxon>Pseudoflavonifractor</taxon>
    </lineage>
</organism>
<sequence length="398" mass="44225">MAGYGKKDTNNSEIGSWILIVLMLALFWPVGLFLLFRKLTENNRPASHGRSAPTGRTYVQPGTQGVHQEERPVVRRRTEVRQPGTQGVSTGMGAARKVQRRVPAEQEHLRLNRGKSMMIVGGVIAGVFGLGTASAILEMVESLFWGGNPIWYLEDVFFPLGFCCAGFVVLAVGMSRNKKARRFRKYLALIGHQTSIWVETLAQAMPVSVHTACDDLQEMLDEGLLPTGYLDMSTGRLILSDEGIQEEKPEPKPEPAQGEDDRTLAQIRAVNDAIEDAAMSEKIDRIEEITRKIFEYQKKNPEKGGQLRSFLNYYLPTTLKILNSYAQLEEQGVEGENISAAKVRIEGMMDKVVEGFEKQLDKLFENTAMDITTDVKVLEQMLEKDGLSQKGSGLTLGG</sequence>
<evidence type="ECO:0000313" key="4">
    <source>
        <dbReference type="Proteomes" id="UP000660021"/>
    </source>
</evidence>
<keyword evidence="2" id="KW-1133">Transmembrane helix</keyword>
<evidence type="ECO:0000313" key="3">
    <source>
        <dbReference type="EMBL" id="MBC5729462.1"/>
    </source>
</evidence>
<reference evidence="3 4" key="1">
    <citation type="submission" date="2020-08" db="EMBL/GenBank/DDBJ databases">
        <title>Genome public.</title>
        <authorList>
            <person name="Liu C."/>
            <person name="Sun Q."/>
        </authorList>
    </citation>
    <scope>NUCLEOTIDE SEQUENCE [LARGE SCALE GENOMIC DNA]</scope>
    <source>
        <strain evidence="3 4">New-38</strain>
    </source>
</reference>
<evidence type="ECO:0000256" key="1">
    <source>
        <dbReference type="SAM" id="MobiDB-lite"/>
    </source>
</evidence>
<feature type="region of interest" description="Disordered" evidence="1">
    <location>
        <begin position="241"/>
        <end position="261"/>
    </location>
</feature>
<feature type="region of interest" description="Disordered" evidence="1">
    <location>
        <begin position="44"/>
        <end position="103"/>
    </location>
</feature>
<comment type="caution">
    <text evidence="3">The sequence shown here is derived from an EMBL/GenBank/DDBJ whole genome shotgun (WGS) entry which is preliminary data.</text>
</comment>
<dbReference type="Proteomes" id="UP000660021">
    <property type="component" value="Unassembled WGS sequence"/>
</dbReference>
<gene>
    <name evidence="3" type="ORF">H8S34_01255</name>
</gene>
<name>A0ABR7HPQ4_9FIRM</name>
<evidence type="ECO:0000256" key="2">
    <source>
        <dbReference type="SAM" id="Phobius"/>
    </source>
</evidence>
<protein>
    <submittedName>
        <fullName evidence="3">5-bromo-4-chloroindolyl phosphate hydrolysis family protein</fullName>
    </submittedName>
</protein>
<keyword evidence="2" id="KW-0812">Transmembrane</keyword>
<dbReference type="EMBL" id="JACOPR010000001">
    <property type="protein sequence ID" value="MBC5729462.1"/>
    <property type="molecule type" value="Genomic_DNA"/>
</dbReference>
<proteinExistence type="predicted"/>
<feature type="compositionally biased region" description="Basic and acidic residues" evidence="1">
    <location>
        <begin position="245"/>
        <end position="261"/>
    </location>
</feature>
<keyword evidence="4" id="KW-1185">Reference proteome</keyword>
<feature type="compositionally biased region" description="Basic and acidic residues" evidence="1">
    <location>
        <begin position="67"/>
        <end position="80"/>
    </location>
</feature>